<keyword evidence="2" id="KW-1185">Reference proteome</keyword>
<name>A0ABS6SLH1_9SPHN</name>
<dbReference type="RefSeq" id="WP_218316315.1">
    <property type="nucleotide sequence ID" value="NZ_JAGSPB010000001.1"/>
</dbReference>
<evidence type="ECO:0000313" key="1">
    <source>
        <dbReference type="EMBL" id="MBV7265909.1"/>
    </source>
</evidence>
<gene>
    <name evidence="1" type="ORF">KCG45_06930</name>
</gene>
<dbReference type="Proteomes" id="UP000699975">
    <property type="component" value="Unassembled WGS sequence"/>
</dbReference>
<comment type="caution">
    <text evidence="1">The sequence shown here is derived from an EMBL/GenBank/DDBJ whole genome shotgun (WGS) entry which is preliminary data.</text>
</comment>
<sequence>MGGYGSGQRDGRPLANEALTIDIAWMIRQGMAVPGQSVIGSLSWTCRGESSGRIGYECDMRDPEDAVLILRFDTIRRWTGEKKSHVQTVPLTYTRPHFGGKRWWMLCPFTAERVGKLYCPAGAEKFASRKAYGIAYYSQRIADHEKPFEALFELQKRLGCEPGWERPIRRPKGMWRKTFAEYERRYWELDARCGAAMAAQMDRLGGINF</sequence>
<dbReference type="EMBL" id="JAGSPB010000001">
    <property type="protein sequence ID" value="MBV7265909.1"/>
    <property type="molecule type" value="Genomic_DNA"/>
</dbReference>
<accession>A0ABS6SLH1</accession>
<reference evidence="1 2" key="1">
    <citation type="submission" date="2021-04" db="EMBL/GenBank/DDBJ databases">
        <authorList>
            <person name="Pira H."/>
            <person name="Risdian C."/>
            <person name="Wink J."/>
        </authorList>
    </citation>
    <scope>NUCLEOTIDE SEQUENCE [LARGE SCALE GENOMIC DNA]</scope>
    <source>
        <strain evidence="1 2">WH131</strain>
    </source>
</reference>
<protein>
    <submittedName>
        <fullName evidence="1">Uncharacterized protein</fullName>
    </submittedName>
</protein>
<evidence type="ECO:0000313" key="2">
    <source>
        <dbReference type="Proteomes" id="UP000699975"/>
    </source>
</evidence>
<proteinExistence type="predicted"/>
<organism evidence="1 2">
    <name type="scientific">Erythrobacter ani</name>
    <dbReference type="NCBI Taxonomy" id="2827235"/>
    <lineage>
        <taxon>Bacteria</taxon>
        <taxon>Pseudomonadati</taxon>
        <taxon>Pseudomonadota</taxon>
        <taxon>Alphaproteobacteria</taxon>
        <taxon>Sphingomonadales</taxon>
        <taxon>Erythrobacteraceae</taxon>
        <taxon>Erythrobacter/Porphyrobacter group</taxon>
        <taxon>Erythrobacter</taxon>
    </lineage>
</organism>